<organism evidence="1 2">
    <name type="scientific">Stackebrandtia nassauensis (strain DSM 44728 / CIP 108903 / NRRL B-16338 / NBRC 102104 / LLR-40K-21)</name>
    <dbReference type="NCBI Taxonomy" id="446470"/>
    <lineage>
        <taxon>Bacteria</taxon>
        <taxon>Bacillati</taxon>
        <taxon>Actinomycetota</taxon>
        <taxon>Actinomycetes</taxon>
        <taxon>Glycomycetales</taxon>
        <taxon>Glycomycetaceae</taxon>
        <taxon>Stackebrandtia</taxon>
    </lineage>
</organism>
<dbReference type="HOGENOM" id="CLU_110577_0_0_11"/>
<evidence type="ECO:0000313" key="1">
    <source>
        <dbReference type="EMBL" id="ADD45847.1"/>
    </source>
</evidence>
<dbReference type="EMBL" id="CP001778">
    <property type="protein sequence ID" value="ADD45847.1"/>
    <property type="molecule type" value="Genomic_DNA"/>
</dbReference>
<reference evidence="1 2" key="1">
    <citation type="journal article" date="2009" name="Stand. Genomic Sci.">
        <title>Complete genome sequence of Stackebrandtia nassauensis type strain (LLR-40K-21).</title>
        <authorList>
            <person name="Munk C."/>
            <person name="Lapidus A."/>
            <person name="Copeland A."/>
            <person name="Jando M."/>
            <person name="Mayilraj S."/>
            <person name="Glavina Del Rio T."/>
            <person name="Nolan M."/>
            <person name="Chen F."/>
            <person name="Lucas S."/>
            <person name="Tice H."/>
            <person name="Cheng J.F."/>
            <person name="Han C."/>
            <person name="Detter J.C."/>
            <person name="Bruce D."/>
            <person name="Goodwin L."/>
            <person name="Chain P."/>
            <person name="Pitluck S."/>
            <person name="Goker M."/>
            <person name="Ovchinikova G."/>
            <person name="Pati A."/>
            <person name="Ivanova N."/>
            <person name="Mavromatis K."/>
            <person name="Chen A."/>
            <person name="Palaniappan K."/>
            <person name="Land M."/>
            <person name="Hauser L."/>
            <person name="Chang Y.J."/>
            <person name="Jeffries C.D."/>
            <person name="Bristow J."/>
            <person name="Eisen J.A."/>
            <person name="Markowitz V."/>
            <person name="Hugenholtz P."/>
            <person name="Kyrpides N.C."/>
            <person name="Klenk H.P."/>
        </authorList>
    </citation>
    <scope>NUCLEOTIDE SEQUENCE [LARGE SCALE GENOMIC DNA]</scope>
    <source>
        <strain evidence="2">DSM 44728 / CIP 108903 / NRRL B-16338 / NBRC 102104 / LLR-40K-21</strain>
    </source>
</reference>
<protein>
    <recommendedName>
        <fullName evidence="3">DUF1877 domain-containing protein</fullName>
    </recommendedName>
</protein>
<dbReference type="SUPFAM" id="SSF111069">
    <property type="entry name" value="Hypothetical protein yfbM"/>
    <property type="match status" value="1"/>
</dbReference>
<dbReference type="Gene3D" id="3.40.1760.10">
    <property type="entry name" value="YfbM-like super family"/>
    <property type="match status" value="1"/>
</dbReference>
<keyword evidence="2" id="KW-1185">Reference proteome</keyword>
<evidence type="ECO:0008006" key="3">
    <source>
        <dbReference type="Google" id="ProtNLM"/>
    </source>
</evidence>
<dbReference type="RefSeq" id="WP_013021418.1">
    <property type="nucleotide sequence ID" value="NC_013947.1"/>
</dbReference>
<dbReference type="Pfam" id="PF08974">
    <property type="entry name" value="DUF1877"/>
    <property type="match status" value="1"/>
</dbReference>
<dbReference type="OrthoDB" id="5354816at2"/>
<dbReference type="KEGG" id="sna:Snas_6226"/>
<evidence type="ECO:0000313" key="2">
    <source>
        <dbReference type="Proteomes" id="UP000000844"/>
    </source>
</evidence>
<proteinExistence type="predicted"/>
<sequence>MGMYMTFVRLTPAELTKAVNDPEWAEEFVDEFYEDDDIDPLADLDLEKSWGGLIYLSDEAGLGLSLLDSGTRIISDDTCIDGWDADEVKATAKALSETPFSKLVAHYNPAAMMSQEVYPRVWDADPEGELESLEWNYRQMVEFFTAAAAANHAVLMSWG</sequence>
<dbReference type="InterPro" id="IPR035944">
    <property type="entry name" value="YfbM-like_sf"/>
</dbReference>
<accession>D3Q2U6</accession>
<dbReference type="AlphaFoldDB" id="D3Q2U6"/>
<gene>
    <name evidence="1" type="ordered locus">Snas_6226</name>
</gene>
<dbReference type="InterPro" id="IPR015068">
    <property type="entry name" value="DUF1877"/>
</dbReference>
<dbReference type="Proteomes" id="UP000000844">
    <property type="component" value="Chromosome"/>
</dbReference>
<dbReference type="STRING" id="446470.Snas_6226"/>
<name>D3Q2U6_STANL</name>